<dbReference type="InterPro" id="IPR013320">
    <property type="entry name" value="ConA-like_dom_sf"/>
</dbReference>
<evidence type="ECO:0000259" key="9">
    <source>
        <dbReference type="PROSITE" id="PS51828"/>
    </source>
</evidence>
<feature type="coiled-coil region" evidence="7">
    <location>
        <begin position="211"/>
        <end position="277"/>
    </location>
</feature>
<dbReference type="SMART" id="SM00159">
    <property type="entry name" value="PTX"/>
    <property type="match status" value="1"/>
</dbReference>
<evidence type="ECO:0000256" key="4">
    <source>
        <dbReference type="ARBA" id="ARBA00023157"/>
    </source>
</evidence>
<keyword evidence="11" id="KW-1185">Reference proteome</keyword>
<dbReference type="AlphaFoldDB" id="A0A3Q4ADK5"/>
<evidence type="ECO:0000256" key="8">
    <source>
        <dbReference type="SAM" id="MobiDB-lite"/>
    </source>
</evidence>
<dbReference type="PRINTS" id="PR00895">
    <property type="entry name" value="PENTAXIN"/>
</dbReference>
<dbReference type="Ensembl" id="ENSMMOT00000002086.1">
    <property type="protein sequence ID" value="ENSMMOP00000002050.1"/>
    <property type="gene ID" value="ENSMMOG00000000709.1"/>
</dbReference>
<proteinExistence type="predicted"/>
<evidence type="ECO:0000256" key="3">
    <source>
        <dbReference type="ARBA" id="ARBA00022837"/>
    </source>
</evidence>
<name>A0A3Q4ADK5_MOLML</name>
<keyword evidence="3" id="KW-0106">Calcium</keyword>
<dbReference type="PANTHER" id="PTHR19277">
    <property type="entry name" value="PENTRAXIN"/>
    <property type="match status" value="1"/>
</dbReference>
<evidence type="ECO:0000256" key="7">
    <source>
        <dbReference type="SAM" id="Coils"/>
    </source>
</evidence>
<dbReference type="InterPro" id="IPR001759">
    <property type="entry name" value="PTX_dom"/>
</dbReference>
<dbReference type="Pfam" id="PF00354">
    <property type="entry name" value="Pentaxin"/>
    <property type="match status" value="1"/>
</dbReference>
<reference evidence="10" key="1">
    <citation type="submission" date="2025-08" db="UniProtKB">
        <authorList>
            <consortium name="Ensembl"/>
        </authorList>
    </citation>
    <scope>IDENTIFICATION</scope>
</reference>
<keyword evidence="4 6" id="KW-1015">Disulfide bond</keyword>
<dbReference type="SUPFAM" id="SSF49899">
    <property type="entry name" value="Concanavalin A-like lectins/glucanases"/>
    <property type="match status" value="1"/>
</dbReference>
<evidence type="ECO:0000313" key="11">
    <source>
        <dbReference type="Proteomes" id="UP000261620"/>
    </source>
</evidence>
<keyword evidence="7" id="KW-0175">Coiled coil</keyword>
<dbReference type="Proteomes" id="UP000261620">
    <property type="component" value="Unplaced"/>
</dbReference>
<evidence type="ECO:0000256" key="1">
    <source>
        <dbReference type="ARBA" id="ARBA00001913"/>
    </source>
</evidence>
<feature type="region of interest" description="Disordered" evidence="8">
    <location>
        <begin position="490"/>
        <end position="511"/>
    </location>
</feature>
<dbReference type="Gene3D" id="2.60.120.200">
    <property type="match status" value="1"/>
</dbReference>
<evidence type="ECO:0000256" key="5">
    <source>
        <dbReference type="ARBA" id="ARBA00023180"/>
    </source>
</evidence>
<organism evidence="10 11">
    <name type="scientific">Mola mola</name>
    <name type="common">Ocean sunfish</name>
    <name type="synonym">Tetraodon mola</name>
    <dbReference type="NCBI Taxonomy" id="94237"/>
    <lineage>
        <taxon>Eukaryota</taxon>
        <taxon>Metazoa</taxon>
        <taxon>Chordata</taxon>
        <taxon>Craniata</taxon>
        <taxon>Vertebrata</taxon>
        <taxon>Euteleostomi</taxon>
        <taxon>Actinopterygii</taxon>
        <taxon>Neopterygii</taxon>
        <taxon>Teleostei</taxon>
        <taxon>Neoteleostei</taxon>
        <taxon>Acanthomorphata</taxon>
        <taxon>Eupercaria</taxon>
        <taxon>Tetraodontiformes</taxon>
        <taxon>Molidae</taxon>
        <taxon>Mola</taxon>
    </lineage>
</organism>
<evidence type="ECO:0000313" key="10">
    <source>
        <dbReference type="Ensembl" id="ENSMMOP00000002050.1"/>
    </source>
</evidence>
<comment type="cofactor">
    <cofactor evidence="1">
        <name>Ca(2+)</name>
        <dbReference type="ChEBI" id="CHEBI:29108"/>
    </cofactor>
</comment>
<feature type="region of interest" description="Disordered" evidence="8">
    <location>
        <begin position="68"/>
        <end position="87"/>
    </location>
</feature>
<feature type="domain" description="Pentraxin (PTX)" evidence="9">
    <location>
        <begin position="303"/>
        <end position="503"/>
    </location>
</feature>
<protein>
    <recommendedName>
        <fullName evidence="9">Pentraxin (PTX) domain-containing protein</fullName>
    </recommendedName>
</protein>
<evidence type="ECO:0000256" key="6">
    <source>
        <dbReference type="PROSITE-ProRule" id="PRU01172"/>
    </source>
</evidence>
<accession>A0A3Q4ADK5</accession>
<keyword evidence="5" id="KW-0325">Glycoprotein</keyword>
<feature type="disulfide bond" evidence="6">
    <location>
        <begin position="333"/>
        <end position="392"/>
    </location>
</feature>
<dbReference type="PROSITE" id="PS51828">
    <property type="entry name" value="PTX_2"/>
    <property type="match status" value="1"/>
</dbReference>
<dbReference type="GO" id="GO:0046872">
    <property type="term" value="F:metal ion binding"/>
    <property type="evidence" value="ECO:0007669"/>
    <property type="project" value="UniProtKB-KW"/>
</dbReference>
<evidence type="ECO:0000256" key="2">
    <source>
        <dbReference type="ARBA" id="ARBA00022723"/>
    </source>
</evidence>
<dbReference type="InterPro" id="IPR051360">
    <property type="entry name" value="Neuronal_Pentraxin_Related"/>
</dbReference>
<dbReference type="STRING" id="94237.ENSMMOP00000002050"/>
<dbReference type="PANTHER" id="PTHR19277:SF162">
    <property type="entry name" value="NEURONAL PENTRAXIN RECEPTOR"/>
    <property type="match status" value="1"/>
</dbReference>
<reference evidence="10" key="2">
    <citation type="submission" date="2025-09" db="UniProtKB">
        <authorList>
            <consortium name="Ensembl"/>
        </authorList>
    </citation>
    <scope>IDENTIFICATION</scope>
</reference>
<keyword evidence="2" id="KW-0479">Metal-binding</keyword>
<sequence>MKFIVIILAAGMVAFIGAVICIIAAVHTGSSRAAVAQHQPASDNHSLYPEAAAQSPRAGGSVARVGSLGALHGSETPDSEAPTANIGLGGLDGVTGLTGHDPTVSRLICTPIPVGECNPKNFEQQADDPSLYAGEDWGYLRSTAEGLRQTVLQQKDQILTDQRTIRELTGKLSECEKGLGGRSAAGLVRGRSRAERIMVRDSPAPTPDGVHLLTVRAVDELEQEIAQLKDRIEKLEVLPEEAPWRMEDLEEELERKVELLDKERKALRLETEKHRQEIDLGVDKLHHRISGLEEGVFGSSFPEGYRLSFPTRTNYMYAVVKHSIPTLWALTLCLWLRPAEGGIGTPLSYAVPAQPNELVLLQGLHTPTELLINDKVAQLPLNLSRGSWQHVCVSWSQKGGVWQAYQGGKLRGEGHALATGHHIRPGGVLILGQEQDSLGGGFDASQALVGELSQVGLWDRVLSSSQVASLARCGRVPQGSVAAWTENGVEVHGGATKDPGEPCSKHNRRSQ</sequence>